<evidence type="ECO:0000256" key="3">
    <source>
        <dbReference type="ARBA" id="ARBA00022741"/>
    </source>
</evidence>
<evidence type="ECO:0000256" key="2">
    <source>
        <dbReference type="ARBA" id="ARBA00022679"/>
    </source>
</evidence>
<evidence type="ECO:0000313" key="6">
    <source>
        <dbReference type="EMBL" id="SQC45492.1"/>
    </source>
</evidence>
<dbReference type="InterPro" id="IPR043129">
    <property type="entry name" value="ATPase_NBD"/>
</dbReference>
<evidence type="ECO:0000256" key="4">
    <source>
        <dbReference type="ARBA" id="ARBA00022777"/>
    </source>
</evidence>
<dbReference type="EC" id="2.7.2.1" evidence="6"/>
<protein>
    <submittedName>
        <fullName evidence="6">Propionate kinase, propanediol utilization</fullName>
        <ecNumber evidence="6">2.7.2.1</ecNumber>
    </submittedName>
</protein>
<dbReference type="PANTHER" id="PTHR21060:SF15">
    <property type="entry name" value="ACETATE KINASE-RELATED"/>
    <property type="match status" value="1"/>
</dbReference>
<dbReference type="InterPro" id="IPR000890">
    <property type="entry name" value="Aliphatic_acid_kin_short-chain"/>
</dbReference>
<accession>A0A2X3EN22</accession>
<dbReference type="PANTHER" id="PTHR21060">
    <property type="entry name" value="ACETATE KINASE"/>
    <property type="match status" value="1"/>
</dbReference>
<dbReference type="AlphaFoldDB" id="A0A2X3EN22"/>
<keyword evidence="4 6" id="KW-0418">Kinase</keyword>
<dbReference type="GO" id="GO:0006083">
    <property type="term" value="P:acetate metabolic process"/>
    <property type="evidence" value="ECO:0007669"/>
    <property type="project" value="TreeGrafter"/>
</dbReference>
<dbReference type="Pfam" id="PF00871">
    <property type="entry name" value="Acetate_kinase"/>
    <property type="match status" value="1"/>
</dbReference>
<dbReference type="GO" id="GO:0008776">
    <property type="term" value="F:acetate kinase activity"/>
    <property type="evidence" value="ECO:0007669"/>
    <property type="project" value="UniProtKB-EC"/>
</dbReference>
<dbReference type="GO" id="GO:0005524">
    <property type="term" value="F:ATP binding"/>
    <property type="evidence" value="ECO:0007669"/>
    <property type="project" value="UniProtKB-KW"/>
</dbReference>
<dbReference type="Gene3D" id="3.30.420.40">
    <property type="match status" value="1"/>
</dbReference>
<comment type="similarity">
    <text evidence="1">Belongs to the acetokinase family.</text>
</comment>
<reference evidence="6 7" key="1">
    <citation type="submission" date="2018-06" db="EMBL/GenBank/DDBJ databases">
        <authorList>
            <consortium name="Pathogen Informatics"/>
            <person name="Doyle S."/>
        </authorList>
    </citation>
    <scope>NUCLEOTIDE SEQUENCE [LARGE SCALE GENOMIC DNA]</scope>
    <source>
        <strain evidence="6 7">NCTC13465</strain>
    </source>
</reference>
<evidence type="ECO:0000313" key="7">
    <source>
        <dbReference type="Proteomes" id="UP000251721"/>
    </source>
</evidence>
<dbReference type="InterPro" id="IPR023865">
    <property type="entry name" value="Aliphatic_acid_kinase_CS"/>
</dbReference>
<organism evidence="6 7">
    <name type="scientific">Klebsiella pneumoniae</name>
    <dbReference type="NCBI Taxonomy" id="573"/>
    <lineage>
        <taxon>Bacteria</taxon>
        <taxon>Pseudomonadati</taxon>
        <taxon>Pseudomonadota</taxon>
        <taxon>Gammaproteobacteria</taxon>
        <taxon>Enterobacterales</taxon>
        <taxon>Enterobacteriaceae</taxon>
        <taxon>Klebsiella/Raoultella group</taxon>
        <taxon>Klebsiella</taxon>
        <taxon>Klebsiella pneumoniae complex</taxon>
    </lineage>
</organism>
<keyword evidence="2 6" id="KW-0808">Transferase</keyword>
<dbReference type="PROSITE" id="PS01075">
    <property type="entry name" value="ACETATE_KINASE_1"/>
    <property type="match status" value="1"/>
</dbReference>
<dbReference type="Proteomes" id="UP000251721">
    <property type="component" value="Unassembled WGS sequence"/>
</dbReference>
<keyword evidence="5" id="KW-0067">ATP-binding</keyword>
<gene>
    <name evidence="6" type="primary">ackA_2</name>
    <name evidence="6" type="ORF">NCTC13465_04046</name>
</gene>
<keyword evidence="3" id="KW-0547">Nucleotide-binding</keyword>
<evidence type="ECO:0000256" key="5">
    <source>
        <dbReference type="ARBA" id="ARBA00022840"/>
    </source>
</evidence>
<sequence length="146" mass="15620">MTYKIMAINAGSSSLKFQLLNMPQGALLCQGLIERIGLPEARFTLKTSAQKWQETLPIADHHEAVTLLLEALTGRGILSSLQEIDGVGHRVAHGGERFKDAALVCDDTLREIERLAELAPLHNPVNALGHTSLSPAVTRGTGGGGF</sequence>
<evidence type="ECO:0000256" key="1">
    <source>
        <dbReference type="ARBA" id="ARBA00008748"/>
    </source>
</evidence>
<dbReference type="SUPFAM" id="SSF53067">
    <property type="entry name" value="Actin-like ATPase domain"/>
    <property type="match status" value="1"/>
</dbReference>
<proteinExistence type="inferred from homology"/>
<name>A0A2X3EN22_KLEPN</name>
<dbReference type="EMBL" id="UAWQ01000018">
    <property type="protein sequence ID" value="SQC45492.1"/>
    <property type="molecule type" value="Genomic_DNA"/>
</dbReference>